<dbReference type="Proteomes" id="UP001144805">
    <property type="component" value="Unassembled WGS sequence"/>
</dbReference>
<dbReference type="GO" id="GO:0030973">
    <property type="term" value="F:molybdate ion binding"/>
    <property type="evidence" value="ECO:0007669"/>
    <property type="project" value="TreeGrafter"/>
</dbReference>
<evidence type="ECO:0000256" key="3">
    <source>
        <dbReference type="ARBA" id="ARBA00022723"/>
    </source>
</evidence>
<accession>A0A9X3E5Z4</accession>
<dbReference type="RefSeq" id="WP_266340726.1">
    <property type="nucleotide sequence ID" value="NZ_JAPKNK010000012.1"/>
</dbReference>
<feature type="binding site" evidence="6">
    <location>
        <position position="202"/>
    </location>
    <ligand>
        <name>molybdate</name>
        <dbReference type="ChEBI" id="CHEBI:36264"/>
    </ligand>
</feature>
<reference evidence="8" key="1">
    <citation type="submission" date="2022-11" db="EMBL/GenBank/DDBJ databases">
        <title>Biodiversity and phylogenetic relationships of bacteria.</title>
        <authorList>
            <person name="Machado R.A.R."/>
            <person name="Bhat A."/>
            <person name="Loulou A."/>
            <person name="Kallel S."/>
        </authorList>
    </citation>
    <scope>NUCLEOTIDE SEQUENCE</scope>
    <source>
        <strain evidence="8">K-TC2</strain>
    </source>
</reference>
<dbReference type="GO" id="GO:0030288">
    <property type="term" value="C:outer membrane-bounded periplasmic space"/>
    <property type="evidence" value="ECO:0007669"/>
    <property type="project" value="TreeGrafter"/>
</dbReference>
<dbReference type="NCBIfam" id="TIGR01256">
    <property type="entry name" value="modA"/>
    <property type="match status" value="1"/>
</dbReference>
<keyword evidence="3 6" id="KW-0479">Metal-binding</keyword>
<protein>
    <submittedName>
        <fullName evidence="8">Molybdate ABC transporter substrate-binding protein</fullName>
    </submittedName>
</protein>
<dbReference type="FunFam" id="3.40.190.10:FF:000035">
    <property type="entry name" value="Molybdate ABC transporter substrate-binding protein"/>
    <property type="match status" value="1"/>
</dbReference>
<dbReference type="PANTHER" id="PTHR30632:SF17">
    <property type="entry name" value="MOLYBDATE-BINDING PROTEIN MODA"/>
    <property type="match status" value="1"/>
</dbReference>
<feature type="binding site" evidence="6">
    <location>
        <position position="71"/>
    </location>
    <ligand>
        <name>molybdate</name>
        <dbReference type="ChEBI" id="CHEBI:36264"/>
    </ligand>
</feature>
<evidence type="ECO:0000256" key="4">
    <source>
        <dbReference type="ARBA" id="ARBA00022729"/>
    </source>
</evidence>
<dbReference type="PIRSF" id="PIRSF004846">
    <property type="entry name" value="ModA"/>
    <property type="match status" value="1"/>
</dbReference>
<proteinExistence type="inferred from homology"/>
<comment type="similarity">
    <text evidence="1">Belongs to the bacterial solute-binding protein ModA family.</text>
</comment>
<dbReference type="Gene3D" id="3.40.190.10">
    <property type="entry name" value="Periplasmic binding protein-like II"/>
    <property type="match status" value="2"/>
</dbReference>
<dbReference type="CDD" id="cd13536">
    <property type="entry name" value="PBP2_EcModA"/>
    <property type="match status" value="1"/>
</dbReference>
<evidence type="ECO:0000256" key="1">
    <source>
        <dbReference type="ARBA" id="ARBA00009175"/>
    </source>
</evidence>
<evidence type="ECO:0000256" key="5">
    <source>
        <dbReference type="ARBA" id="ARBA00062515"/>
    </source>
</evidence>
<dbReference type="GO" id="GO:0015689">
    <property type="term" value="P:molybdate ion transport"/>
    <property type="evidence" value="ECO:0007669"/>
    <property type="project" value="InterPro"/>
</dbReference>
<name>A0A9X3E5Z4_9HYPH</name>
<comment type="caution">
    <text evidence="8">The sequence shown here is derived from an EMBL/GenBank/DDBJ whole genome shotgun (WGS) entry which is preliminary data.</text>
</comment>
<keyword evidence="4 7" id="KW-0732">Signal</keyword>
<dbReference type="NCBIfam" id="NF007958">
    <property type="entry name" value="PRK10677.1"/>
    <property type="match status" value="1"/>
</dbReference>
<evidence type="ECO:0000256" key="2">
    <source>
        <dbReference type="ARBA" id="ARBA00022505"/>
    </source>
</evidence>
<dbReference type="SUPFAM" id="SSF53850">
    <property type="entry name" value="Periplasmic binding protein-like II"/>
    <property type="match status" value="1"/>
</dbReference>
<dbReference type="AlphaFoldDB" id="A0A9X3E5Z4"/>
<gene>
    <name evidence="8" type="primary">modA</name>
    <name evidence="8" type="ORF">OSH07_21370</name>
</gene>
<dbReference type="PANTHER" id="PTHR30632">
    <property type="entry name" value="MOLYBDATE-BINDING PERIPLASMIC PROTEIN"/>
    <property type="match status" value="1"/>
</dbReference>
<evidence type="ECO:0000313" key="9">
    <source>
        <dbReference type="Proteomes" id="UP001144805"/>
    </source>
</evidence>
<feature type="signal peptide" evidence="7">
    <location>
        <begin position="1"/>
        <end position="20"/>
    </location>
</feature>
<dbReference type="GO" id="GO:0046872">
    <property type="term" value="F:metal ion binding"/>
    <property type="evidence" value="ECO:0007669"/>
    <property type="project" value="UniProtKB-KW"/>
</dbReference>
<dbReference type="GO" id="GO:1901359">
    <property type="term" value="F:tungstate binding"/>
    <property type="evidence" value="ECO:0007669"/>
    <property type="project" value="UniProtKB-ARBA"/>
</dbReference>
<evidence type="ECO:0000313" key="8">
    <source>
        <dbReference type="EMBL" id="MCX5571763.1"/>
    </source>
</evidence>
<keyword evidence="9" id="KW-1185">Reference proteome</keyword>
<feature type="binding site" evidence="6">
    <location>
        <position position="44"/>
    </location>
    <ligand>
        <name>molybdate</name>
        <dbReference type="ChEBI" id="CHEBI:36264"/>
    </ligand>
</feature>
<keyword evidence="2 6" id="KW-0500">Molybdenum</keyword>
<dbReference type="InterPro" id="IPR050682">
    <property type="entry name" value="ModA/WtpA"/>
</dbReference>
<evidence type="ECO:0000256" key="7">
    <source>
        <dbReference type="SAM" id="SignalP"/>
    </source>
</evidence>
<dbReference type="InterPro" id="IPR005950">
    <property type="entry name" value="ModA"/>
</dbReference>
<evidence type="ECO:0000256" key="6">
    <source>
        <dbReference type="PIRSR" id="PIRSR004846-1"/>
    </source>
</evidence>
<dbReference type="EMBL" id="JAPKNK010000012">
    <property type="protein sequence ID" value="MCX5571763.1"/>
    <property type="molecule type" value="Genomic_DNA"/>
</dbReference>
<sequence>MSIHRLRRGLVILGSLALFAAPLVAPFAAATARAADVTVFAAASLKNALDGAASAYKAKTGKELAISYASSSNLAKQIESGAPADIFFSADLDWMDYLAKKDLIDPASRVTLLGNTLVLVAPKDSTATLTIAKDFPLAEALGKDGKLAMGSIDSVPAGKYGKAALTALGVWDSVAANVAQADNVRSALAFVAKGEAPFGIVYGTDAKAEPGVKVVGTFPEDSHPAIVYPVARVAASTSPDAKAFLEWLNSAEARPSFEAQGFALLAKE</sequence>
<comment type="subunit">
    <text evidence="5">The complex is composed of two ATP-binding proteins (ModC), two transmembrane proteins (ModB) and a solute-binding protein (ModA).</text>
</comment>
<feature type="binding site" evidence="6">
    <location>
        <position position="184"/>
    </location>
    <ligand>
        <name>molybdate</name>
        <dbReference type="ChEBI" id="CHEBI:36264"/>
    </ligand>
</feature>
<feature type="binding site" evidence="6">
    <location>
        <position position="157"/>
    </location>
    <ligand>
        <name>molybdate</name>
        <dbReference type="ChEBI" id="CHEBI:36264"/>
    </ligand>
</feature>
<feature type="chain" id="PRO_5040787786" evidence="7">
    <location>
        <begin position="21"/>
        <end position="268"/>
    </location>
</feature>
<organism evidence="8 9">
    <name type="scientific">Kaistia nematophila</name>
    <dbReference type="NCBI Taxonomy" id="2994654"/>
    <lineage>
        <taxon>Bacteria</taxon>
        <taxon>Pseudomonadati</taxon>
        <taxon>Pseudomonadota</taxon>
        <taxon>Alphaproteobacteria</taxon>
        <taxon>Hyphomicrobiales</taxon>
        <taxon>Kaistiaceae</taxon>
        <taxon>Kaistia</taxon>
    </lineage>
</organism>
<dbReference type="Pfam" id="PF13531">
    <property type="entry name" value="SBP_bac_11"/>
    <property type="match status" value="1"/>
</dbReference>